<dbReference type="GO" id="GO:0003755">
    <property type="term" value="F:peptidyl-prolyl cis-trans isomerase activity"/>
    <property type="evidence" value="ECO:0007669"/>
    <property type="project" value="UniProtKB-KW"/>
</dbReference>
<keyword evidence="6 7" id="KW-0413">Isomerase</keyword>
<dbReference type="EMBL" id="CP136893">
    <property type="protein sequence ID" value="WOL03081.1"/>
    <property type="molecule type" value="Genomic_DNA"/>
</dbReference>
<keyword evidence="4 8" id="KW-0802">TPR repeat</keyword>
<dbReference type="InterPro" id="IPR046357">
    <property type="entry name" value="PPIase_dom_sf"/>
</dbReference>
<dbReference type="FunFam" id="3.10.50.40:FF:000017">
    <property type="entry name" value="Peptidylprolyl isomerase"/>
    <property type="match status" value="1"/>
</dbReference>
<protein>
    <recommendedName>
        <fullName evidence="2 7">peptidylprolyl isomerase</fullName>
        <ecNumber evidence="2 7">5.2.1.8</ecNumber>
    </recommendedName>
</protein>
<sequence length="333" mass="37421">MELVSLKPVIDVTGDMKVLKKILRAGQGAHTPNDGESVCVRYTAMLKDGTVFEKLGFDGENFEFIIDEEQVIAGLDCAVATMLKGELSEVTIEPEYGFGNDEVKRDLITIPSSSTLIYTVELIDFTKEKDLWDMTAREKIQAAERIKNSGNDLFKIGKFHRAAKRYDKAVKYVDGNGDGTFEDDEEKIVKSLRVSCWLNSAACCLKLKDFQGAIRLCSQVLDTEFGNAKALYRRAQAFIETADLELAKLDIQKALEVDPQNRELKSLQMTLKHLQAEKNKSDAKLYANMFKWTKKDKDVASKKLKVEKPEVEGRECAEIEDTDTENHLVVDGS</sequence>
<evidence type="ECO:0000256" key="5">
    <source>
        <dbReference type="ARBA" id="ARBA00023110"/>
    </source>
</evidence>
<evidence type="ECO:0000256" key="8">
    <source>
        <dbReference type="PROSITE-ProRule" id="PRU00339"/>
    </source>
</evidence>
<dbReference type="EC" id="5.2.1.8" evidence="2 7"/>
<dbReference type="SMART" id="SM00028">
    <property type="entry name" value="TPR"/>
    <property type="match status" value="3"/>
</dbReference>
<evidence type="ECO:0000256" key="2">
    <source>
        <dbReference type="ARBA" id="ARBA00013194"/>
    </source>
</evidence>
<keyword evidence="3" id="KW-0677">Repeat</keyword>
<dbReference type="Pfam" id="PF14559">
    <property type="entry name" value="TPR_19"/>
    <property type="match status" value="1"/>
</dbReference>
<evidence type="ECO:0000259" key="9">
    <source>
        <dbReference type="PROSITE" id="PS50059"/>
    </source>
</evidence>
<evidence type="ECO:0000256" key="1">
    <source>
        <dbReference type="ARBA" id="ARBA00000971"/>
    </source>
</evidence>
<evidence type="ECO:0000256" key="4">
    <source>
        <dbReference type="ARBA" id="ARBA00022803"/>
    </source>
</evidence>
<keyword evidence="5 7" id="KW-0697">Rotamase</keyword>
<dbReference type="InterPro" id="IPR019734">
    <property type="entry name" value="TPR_rpt"/>
</dbReference>
<comment type="catalytic activity">
    <reaction evidence="1 7">
        <text>[protein]-peptidylproline (omega=180) = [protein]-peptidylproline (omega=0)</text>
        <dbReference type="Rhea" id="RHEA:16237"/>
        <dbReference type="Rhea" id="RHEA-COMP:10747"/>
        <dbReference type="Rhea" id="RHEA-COMP:10748"/>
        <dbReference type="ChEBI" id="CHEBI:83833"/>
        <dbReference type="ChEBI" id="CHEBI:83834"/>
        <dbReference type="EC" id="5.2.1.8"/>
    </reaction>
</comment>
<dbReference type="FunFam" id="1.25.40.10:FF:000008">
    <property type="entry name" value="Peptidylprolyl isomerase"/>
    <property type="match status" value="1"/>
</dbReference>
<feature type="repeat" description="TPR" evidence="8">
    <location>
        <begin position="228"/>
        <end position="261"/>
    </location>
</feature>
<keyword evidence="11" id="KW-1185">Reference proteome</keyword>
<dbReference type="InterPro" id="IPR011990">
    <property type="entry name" value="TPR-like_helical_dom_sf"/>
</dbReference>
<dbReference type="PANTHER" id="PTHR46512:SF9">
    <property type="entry name" value="PEPTIDYLPROLYL ISOMERASE"/>
    <property type="match status" value="1"/>
</dbReference>
<proteinExistence type="predicted"/>
<gene>
    <name evidence="10" type="ORF">Cni_G11801</name>
</gene>
<dbReference type="Gene3D" id="1.25.40.10">
    <property type="entry name" value="Tetratricopeptide repeat domain"/>
    <property type="match status" value="1"/>
</dbReference>
<dbReference type="SUPFAM" id="SSF54534">
    <property type="entry name" value="FKBP-like"/>
    <property type="match status" value="1"/>
</dbReference>
<evidence type="ECO:0000256" key="6">
    <source>
        <dbReference type="ARBA" id="ARBA00023235"/>
    </source>
</evidence>
<evidence type="ECO:0000313" key="11">
    <source>
        <dbReference type="Proteomes" id="UP001327560"/>
    </source>
</evidence>
<evidence type="ECO:0000256" key="7">
    <source>
        <dbReference type="PROSITE-ProRule" id="PRU00277"/>
    </source>
</evidence>
<name>A0AAQ3Q8G8_9LILI</name>
<dbReference type="Proteomes" id="UP001327560">
    <property type="component" value="Chromosome 4"/>
</dbReference>
<dbReference type="SUPFAM" id="SSF48452">
    <property type="entry name" value="TPR-like"/>
    <property type="match status" value="1"/>
</dbReference>
<evidence type="ECO:0000313" key="10">
    <source>
        <dbReference type="EMBL" id="WOL03081.1"/>
    </source>
</evidence>
<dbReference type="InterPro" id="IPR001179">
    <property type="entry name" value="PPIase_FKBP_dom"/>
</dbReference>
<dbReference type="AlphaFoldDB" id="A0AAQ3Q8G8"/>
<organism evidence="10 11">
    <name type="scientific">Canna indica</name>
    <name type="common">Indian-shot</name>
    <dbReference type="NCBI Taxonomy" id="4628"/>
    <lineage>
        <taxon>Eukaryota</taxon>
        <taxon>Viridiplantae</taxon>
        <taxon>Streptophyta</taxon>
        <taxon>Embryophyta</taxon>
        <taxon>Tracheophyta</taxon>
        <taxon>Spermatophyta</taxon>
        <taxon>Magnoliopsida</taxon>
        <taxon>Liliopsida</taxon>
        <taxon>Zingiberales</taxon>
        <taxon>Cannaceae</taxon>
        <taxon>Canna</taxon>
    </lineage>
</organism>
<feature type="domain" description="PPIase FKBP-type" evidence="9">
    <location>
        <begin position="35"/>
        <end position="126"/>
    </location>
</feature>
<dbReference type="Pfam" id="PF00254">
    <property type="entry name" value="FKBP_C"/>
    <property type="match status" value="1"/>
</dbReference>
<reference evidence="10 11" key="1">
    <citation type="submission" date="2023-10" db="EMBL/GenBank/DDBJ databases">
        <title>Chromosome-scale genome assembly provides insights into flower coloration mechanisms of Canna indica.</title>
        <authorList>
            <person name="Li C."/>
        </authorList>
    </citation>
    <scope>NUCLEOTIDE SEQUENCE [LARGE SCALE GENOMIC DNA]</scope>
    <source>
        <tissue evidence="10">Flower</tissue>
    </source>
</reference>
<dbReference type="PROSITE" id="PS50005">
    <property type="entry name" value="TPR"/>
    <property type="match status" value="1"/>
</dbReference>
<dbReference type="PROSITE" id="PS50059">
    <property type="entry name" value="FKBP_PPIASE"/>
    <property type="match status" value="1"/>
</dbReference>
<dbReference type="Gene3D" id="3.10.50.40">
    <property type="match status" value="1"/>
</dbReference>
<accession>A0AAQ3Q8G8</accession>
<dbReference type="InterPro" id="IPR050754">
    <property type="entry name" value="FKBP4/5/8-like"/>
</dbReference>
<evidence type="ECO:0000256" key="3">
    <source>
        <dbReference type="ARBA" id="ARBA00022737"/>
    </source>
</evidence>
<dbReference type="PANTHER" id="PTHR46512">
    <property type="entry name" value="PEPTIDYLPROLYL ISOMERASE"/>
    <property type="match status" value="1"/>
</dbReference>